<dbReference type="EMBL" id="FOFS01000018">
    <property type="protein sequence ID" value="SER17490.1"/>
    <property type="molecule type" value="Genomic_DNA"/>
</dbReference>
<gene>
    <name evidence="1" type="ORF">SAMN04488038_11837</name>
</gene>
<dbReference type="STRING" id="489703.SAMN04488038_11837"/>
<organism evidence="1 2">
    <name type="scientific">Solimonas aquatica</name>
    <dbReference type="NCBI Taxonomy" id="489703"/>
    <lineage>
        <taxon>Bacteria</taxon>
        <taxon>Pseudomonadati</taxon>
        <taxon>Pseudomonadota</taxon>
        <taxon>Gammaproteobacteria</taxon>
        <taxon>Nevskiales</taxon>
        <taxon>Nevskiaceae</taxon>
        <taxon>Solimonas</taxon>
    </lineage>
</organism>
<dbReference type="OrthoDB" id="6064867at2"/>
<evidence type="ECO:0000313" key="2">
    <source>
        <dbReference type="Proteomes" id="UP000199233"/>
    </source>
</evidence>
<accession>A0A1H9M1D6</accession>
<sequence>MAKAHYLIKVIHSGREKDYFDFWRRKLAKNAAGEPLSAELVGFDVSQLANNAEEAVTAVRRKHPNLQIDTQSTQLQE</sequence>
<protein>
    <submittedName>
        <fullName evidence="1">Uncharacterized protein</fullName>
    </submittedName>
</protein>
<dbReference type="Proteomes" id="UP000199233">
    <property type="component" value="Unassembled WGS sequence"/>
</dbReference>
<dbReference type="RefSeq" id="WP_093289439.1">
    <property type="nucleotide sequence ID" value="NZ_FOFS01000018.1"/>
</dbReference>
<dbReference type="AlphaFoldDB" id="A0A1H9M1D6"/>
<reference evidence="2" key="1">
    <citation type="submission" date="2016-10" db="EMBL/GenBank/DDBJ databases">
        <authorList>
            <person name="Varghese N."/>
            <person name="Submissions S."/>
        </authorList>
    </citation>
    <scope>NUCLEOTIDE SEQUENCE [LARGE SCALE GENOMIC DNA]</scope>
    <source>
        <strain evidence="2">DSM 25927</strain>
    </source>
</reference>
<proteinExistence type="predicted"/>
<name>A0A1H9M1D6_9GAMM</name>
<keyword evidence="2" id="KW-1185">Reference proteome</keyword>
<evidence type="ECO:0000313" key="1">
    <source>
        <dbReference type="EMBL" id="SER17490.1"/>
    </source>
</evidence>